<dbReference type="InterPro" id="IPR052579">
    <property type="entry name" value="Zinc_finger_SWIM"/>
</dbReference>
<evidence type="ECO:0008006" key="4">
    <source>
        <dbReference type="Google" id="ProtNLM"/>
    </source>
</evidence>
<keyword evidence="3" id="KW-1185">Reference proteome</keyword>
<dbReference type="GO" id="GO:0045944">
    <property type="term" value="P:positive regulation of transcription by RNA polymerase II"/>
    <property type="evidence" value="ECO:0007669"/>
    <property type="project" value="InterPro"/>
</dbReference>
<evidence type="ECO:0000313" key="2">
    <source>
        <dbReference type="EMBL" id="EHS63318.1"/>
    </source>
</evidence>
<dbReference type="HOGENOM" id="CLU_561549_0_0_1"/>
<dbReference type="GO" id="GO:0010106">
    <property type="term" value="P:cellular response to iron ion starvation"/>
    <property type="evidence" value="ECO:0007669"/>
    <property type="project" value="InterPro"/>
</dbReference>
<dbReference type="KEGG" id="pgr:PGTG_21623"/>
<dbReference type="OrthoDB" id="2507454at2759"/>
<sequence length="486" mass="54969">MSEKGQSLPQDAPEDPSHPMPPTPELTYATQNQLFEAAQSWAREHGYAIIITHSTKNGPELRYAYQCDRSGTCHSAEKPEGQLTKTKKTNCLFKFTGNYYKREKQWRLVIKNAHHNHPPSENSATHAVHRRMNCHKHFKSEEAWELFLSAWNNLVASVTETDYQDKFTALSKTWNPPTSDYLIMNWFPIKHKFVAYIIHQSPHFGNAVTSRVKGLHAYIKQFIASSTGSFSAVVKQIHQAVSIQLHERFIEASQQSYKQLIGLPPSIENLNGKITHYTLKICHSFHKAKKVTTICSGTYSSHMGIPCIHHIQSAAREGTKFDVNDFHVKWHVNQDLVPKKRGRPCKKPAEEDTTSEESEIRLEIIVLYLRQQAWKDPFLILPRTTATHLTSCPLISVVSARMADNSPNTSASVPANPKGKITVNVGVDPTTNPSQKISLARLPVLSASGPYSNYDLDWKFVVTSYFEAARVDYILQDTKPELRPAS</sequence>
<evidence type="ECO:0000313" key="3">
    <source>
        <dbReference type="Proteomes" id="UP000008783"/>
    </source>
</evidence>
<dbReference type="EMBL" id="DS178284">
    <property type="protein sequence ID" value="EHS63318.1"/>
    <property type="molecule type" value="Genomic_DNA"/>
</dbReference>
<dbReference type="PANTHER" id="PTHR31569">
    <property type="entry name" value="SWIM-TYPE DOMAIN-CONTAINING PROTEIN"/>
    <property type="match status" value="1"/>
</dbReference>
<name>H6QRM4_PUCGT</name>
<dbReference type="PANTHER" id="PTHR31569:SF4">
    <property type="entry name" value="SWIM-TYPE DOMAIN-CONTAINING PROTEIN"/>
    <property type="match status" value="1"/>
</dbReference>
<protein>
    <recommendedName>
        <fullName evidence="4">FAR1 domain-containing protein</fullName>
    </recommendedName>
</protein>
<dbReference type="GeneID" id="13540757"/>
<proteinExistence type="predicted"/>
<dbReference type="InParanoid" id="H6QRM4"/>
<dbReference type="Pfam" id="PF08731">
    <property type="entry name" value="AFT"/>
    <property type="match status" value="1"/>
</dbReference>
<dbReference type="GO" id="GO:0000981">
    <property type="term" value="F:DNA-binding transcription factor activity, RNA polymerase II-specific"/>
    <property type="evidence" value="ECO:0007669"/>
    <property type="project" value="InterPro"/>
</dbReference>
<accession>H6QRM4</accession>
<feature type="region of interest" description="Disordered" evidence="1">
    <location>
        <begin position="1"/>
        <end position="26"/>
    </location>
</feature>
<organism evidence="2 3">
    <name type="scientific">Puccinia graminis f. sp. tritici (strain CRL 75-36-700-3 / race SCCL)</name>
    <name type="common">Black stem rust fungus</name>
    <dbReference type="NCBI Taxonomy" id="418459"/>
    <lineage>
        <taxon>Eukaryota</taxon>
        <taxon>Fungi</taxon>
        <taxon>Dikarya</taxon>
        <taxon>Basidiomycota</taxon>
        <taxon>Pucciniomycotina</taxon>
        <taxon>Pucciniomycetes</taxon>
        <taxon>Pucciniales</taxon>
        <taxon>Pucciniaceae</taxon>
        <taxon>Puccinia</taxon>
    </lineage>
</organism>
<dbReference type="Proteomes" id="UP000008783">
    <property type="component" value="Unassembled WGS sequence"/>
</dbReference>
<evidence type="ECO:0000256" key="1">
    <source>
        <dbReference type="SAM" id="MobiDB-lite"/>
    </source>
</evidence>
<reference evidence="3" key="1">
    <citation type="journal article" date="2011" name="Proc. Natl. Acad. Sci. U.S.A.">
        <title>Obligate biotrophy features unraveled by the genomic analysis of rust fungi.</title>
        <authorList>
            <person name="Duplessis S."/>
            <person name="Cuomo C.A."/>
            <person name="Lin Y.-C."/>
            <person name="Aerts A."/>
            <person name="Tisserant E."/>
            <person name="Veneault-Fourrey C."/>
            <person name="Joly D.L."/>
            <person name="Hacquard S."/>
            <person name="Amselem J."/>
            <person name="Cantarel B.L."/>
            <person name="Chiu R."/>
            <person name="Coutinho P.M."/>
            <person name="Feau N."/>
            <person name="Field M."/>
            <person name="Frey P."/>
            <person name="Gelhaye E."/>
            <person name="Goldberg J."/>
            <person name="Grabherr M.G."/>
            <person name="Kodira C.D."/>
            <person name="Kohler A."/>
            <person name="Kuees U."/>
            <person name="Lindquist E.A."/>
            <person name="Lucas S.M."/>
            <person name="Mago R."/>
            <person name="Mauceli E."/>
            <person name="Morin E."/>
            <person name="Murat C."/>
            <person name="Pangilinan J.L."/>
            <person name="Park R."/>
            <person name="Pearson M."/>
            <person name="Quesneville H."/>
            <person name="Rouhier N."/>
            <person name="Sakthikumar S."/>
            <person name="Salamov A.A."/>
            <person name="Schmutz J."/>
            <person name="Selles B."/>
            <person name="Shapiro H."/>
            <person name="Tanguay P."/>
            <person name="Tuskan G.A."/>
            <person name="Henrissat B."/>
            <person name="Van de Peer Y."/>
            <person name="Rouze P."/>
            <person name="Ellis J.G."/>
            <person name="Dodds P.N."/>
            <person name="Schein J.E."/>
            <person name="Zhong S."/>
            <person name="Hamelin R.C."/>
            <person name="Grigoriev I.V."/>
            <person name="Szabo L.J."/>
            <person name="Martin F."/>
        </authorList>
    </citation>
    <scope>NUCLEOTIDE SEQUENCE [LARGE SCALE GENOMIC DNA]</scope>
    <source>
        <strain evidence="3">CRL 75-36-700-3 / race SCCL</strain>
    </source>
</reference>
<dbReference type="AlphaFoldDB" id="H6QRM4"/>
<gene>
    <name evidence="2" type="ORF">PGTG_21623</name>
</gene>
<dbReference type="RefSeq" id="XP_003889821.1">
    <property type="nucleotide sequence ID" value="XM_003889772.1"/>
</dbReference>
<dbReference type="InterPro" id="IPR014842">
    <property type="entry name" value="AFT"/>
</dbReference>
<dbReference type="VEuPathDB" id="FungiDB:PGTG_21623"/>